<name>A0A067BXE5_SAPPC</name>
<keyword evidence="3" id="KW-0732">Signal</keyword>
<evidence type="ECO:0000256" key="2">
    <source>
        <dbReference type="ARBA" id="ARBA00022670"/>
    </source>
</evidence>
<evidence type="ECO:0000313" key="6">
    <source>
        <dbReference type="EMBL" id="KDO19212.1"/>
    </source>
</evidence>
<dbReference type="PANTHER" id="PTHR11010:SF117">
    <property type="entry name" value="SERINE PROTEASE 16"/>
    <property type="match status" value="1"/>
</dbReference>
<dbReference type="GeneID" id="24137364"/>
<dbReference type="InterPro" id="IPR029058">
    <property type="entry name" value="AB_hydrolase_fold"/>
</dbReference>
<comment type="similarity">
    <text evidence="1">Belongs to the peptidase S28 family.</text>
</comment>
<dbReference type="InterPro" id="IPR008758">
    <property type="entry name" value="Peptidase_S28"/>
</dbReference>
<dbReference type="GO" id="GO:0070008">
    <property type="term" value="F:serine-type exopeptidase activity"/>
    <property type="evidence" value="ECO:0007669"/>
    <property type="project" value="InterPro"/>
</dbReference>
<dbReference type="PANTHER" id="PTHR11010">
    <property type="entry name" value="PROTEASE S28 PRO-X CARBOXYPEPTIDASE-RELATED"/>
    <property type="match status" value="1"/>
</dbReference>
<organism evidence="6 7">
    <name type="scientific">Saprolegnia parasitica (strain CBS 223.65)</name>
    <dbReference type="NCBI Taxonomy" id="695850"/>
    <lineage>
        <taxon>Eukaryota</taxon>
        <taxon>Sar</taxon>
        <taxon>Stramenopiles</taxon>
        <taxon>Oomycota</taxon>
        <taxon>Saprolegniomycetes</taxon>
        <taxon>Saprolegniales</taxon>
        <taxon>Saprolegniaceae</taxon>
        <taxon>Saprolegnia</taxon>
    </lineage>
</organism>
<keyword evidence="5" id="KW-0325">Glycoprotein</keyword>
<dbReference type="Pfam" id="PF05577">
    <property type="entry name" value="Peptidase_S28"/>
    <property type="match status" value="1"/>
</dbReference>
<dbReference type="Proteomes" id="UP000030745">
    <property type="component" value="Unassembled WGS sequence"/>
</dbReference>
<proteinExistence type="inferred from homology"/>
<dbReference type="GO" id="GO:0008239">
    <property type="term" value="F:dipeptidyl-peptidase activity"/>
    <property type="evidence" value="ECO:0007669"/>
    <property type="project" value="TreeGrafter"/>
</dbReference>
<accession>A0A067BXE5</accession>
<keyword evidence="2" id="KW-0645">Protease</keyword>
<evidence type="ECO:0000256" key="4">
    <source>
        <dbReference type="ARBA" id="ARBA00022801"/>
    </source>
</evidence>
<dbReference type="KEGG" id="spar:SPRG_15655"/>
<dbReference type="RefSeq" id="XP_012210078.1">
    <property type="nucleotide sequence ID" value="XM_012354688.1"/>
</dbReference>
<dbReference type="EMBL" id="KK583364">
    <property type="protein sequence ID" value="KDO19212.1"/>
    <property type="molecule type" value="Genomic_DNA"/>
</dbReference>
<gene>
    <name evidence="6" type="ORF">SPRG_15655</name>
</gene>
<evidence type="ECO:0008006" key="8">
    <source>
        <dbReference type="Google" id="ProtNLM"/>
    </source>
</evidence>
<evidence type="ECO:0000256" key="1">
    <source>
        <dbReference type="ARBA" id="ARBA00011079"/>
    </source>
</evidence>
<dbReference type="Gene3D" id="3.40.50.1820">
    <property type="entry name" value="alpha/beta hydrolase"/>
    <property type="match status" value="1"/>
</dbReference>
<reference evidence="6 7" key="1">
    <citation type="journal article" date="2013" name="PLoS Genet.">
        <title>Distinctive expansion of potential virulence genes in the genome of the oomycete fish pathogen Saprolegnia parasitica.</title>
        <authorList>
            <person name="Jiang R.H."/>
            <person name="de Bruijn I."/>
            <person name="Haas B.J."/>
            <person name="Belmonte R."/>
            <person name="Lobach L."/>
            <person name="Christie J."/>
            <person name="van den Ackerveken G."/>
            <person name="Bottin A."/>
            <person name="Bulone V."/>
            <person name="Diaz-Moreno S.M."/>
            <person name="Dumas B."/>
            <person name="Fan L."/>
            <person name="Gaulin E."/>
            <person name="Govers F."/>
            <person name="Grenville-Briggs L.J."/>
            <person name="Horner N.R."/>
            <person name="Levin J.Z."/>
            <person name="Mammella M."/>
            <person name="Meijer H.J."/>
            <person name="Morris P."/>
            <person name="Nusbaum C."/>
            <person name="Oome S."/>
            <person name="Phillips A.J."/>
            <person name="van Rooyen D."/>
            <person name="Rzeszutek E."/>
            <person name="Saraiva M."/>
            <person name="Secombes C.J."/>
            <person name="Seidl M.F."/>
            <person name="Snel B."/>
            <person name="Stassen J.H."/>
            <person name="Sykes S."/>
            <person name="Tripathy S."/>
            <person name="van den Berg H."/>
            <person name="Vega-Arreguin J.C."/>
            <person name="Wawra S."/>
            <person name="Young S.K."/>
            <person name="Zeng Q."/>
            <person name="Dieguez-Uribeondo J."/>
            <person name="Russ C."/>
            <person name="Tyler B.M."/>
            <person name="van West P."/>
        </authorList>
    </citation>
    <scope>NUCLEOTIDE SEQUENCE [LARGE SCALE GENOMIC DNA]</scope>
    <source>
        <strain evidence="6 7">CBS 223.65</strain>
    </source>
</reference>
<dbReference type="VEuPathDB" id="FungiDB:SPRG_15655"/>
<evidence type="ECO:0000256" key="3">
    <source>
        <dbReference type="ARBA" id="ARBA00022729"/>
    </source>
</evidence>
<keyword evidence="4" id="KW-0378">Hydrolase</keyword>
<dbReference type="OrthoDB" id="1735038at2759"/>
<keyword evidence="7" id="KW-1185">Reference proteome</keyword>
<evidence type="ECO:0000313" key="7">
    <source>
        <dbReference type="Proteomes" id="UP000030745"/>
    </source>
</evidence>
<evidence type="ECO:0000256" key="5">
    <source>
        <dbReference type="ARBA" id="ARBA00023180"/>
    </source>
</evidence>
<dbReference type="InterPro" id="IPR042269">
    <property type="entry name" value="Ser_carbopepase_S28_SKS"/>
</dbReference>
<dbReference type="Gene3D" id="1.20.120.980">
    <property type="entry name" value="Serine carboxypeptidase S28, SKS domain"/>
    <property type="match status" value="1"/>
</dbReference>
<dbReference type="GO" id="GO:0006508">
    <property type="term" value="P:proteolysis"/>
    <property type="evidence" value="ECO:0007669"/>
    <property type="project" value="UniProtKB-KW"/>
</dbReference>
<dbReference type="AlphaFoldDB" id="A0A067BXE5"/>
<protein>
    <recommendedName>
        <fullName evidence="8">Peptidase S33 tripeptidyl aminopeptidase-like C-terminal domain-containing protein</fullName>
    </recommendedName>
</protein>
<sequence>MNVVASGLETVGGDACTSTLQEGLKQLHTLVASDKPDDVATLKKLFNPCTPFTSDHDRMDIEANIMGAYQGFSRDNDWDSYVLKNACADLTAKDGLSPLEKVAKINARGFSATNNYTGSSYEADWVTGVSGTAIDTENINRQWTWQTCNEFGFGQTAAKSTGPFSELKYVTADHVYYQMRKDVFGITDADARIAAKRADFHGLAIDVGNVIFPGGTIDPWSALSVANSTHLANPTSKAVVIEGVSHCGDMYTPRATDSPALVAGHAQIDTAIASFVSK</sequence>